<evidence type="ECO:0000313" key="2">
    <source>
        <dbReference type="Proteomes" id="UP001374535"/>
    </source>
</evidence>
<gene>
    <name evidence="1" type="ORF">V8G54_009582</name>
</gene>
<name>A0AAQ3NWF7_VIGMU</name>
<organism evidence="1 2">
    <name type="scientific">Vigna mungo</name>
    <name type="common">Black gram</name>
    <name type="synonym">Phaseolus mungo</name>
    <dbReference type="NCBI Taxonomy" id="3915"/>
    <lineage>
        <taxon>Eukaryota</taxon>
        <taxon>Viridiplantae</taxon>
        <taxon>Streptophyta</taxon>
        <taxon>Embryophyta</taxon>
        <taxon>Tracheophyta</taxon>
        <taxon>Spermatophyta</taxon>
        <taxon>Magnoliopsida</taxon>
        <taxon>eudicotyledons</taxon>
        <taxon>Gunneridae</taxon>
        <taxon>Pentapetalae</taxon>
        <taxon>rosids</taxon>
        <taxon>fabids</taxon>
        <taxon>Fabales</taxon>
        <taxon>Fabaceae</taxon>
        <taxon>Papilionoideae</taxon>
        <taxon>50 kb inversion clade</taxon>
        <taxon>NPAAA clade</taxon>
        <taxon>indigoferoid/millettioid clade</taxon>
        <taxon>Phaseoleae</taxon>
        <taxon>Vigna</taxon>
    </lineage>
</organism>
<reference evidence="1 2" key="1">
    <citation type="journal article" date="2023" name="Life. Sci Alliance">
        <title>Evolutionary insights into 3D genome organization and epigenetic landscape of Vigna mungo.</title>
        <authorList>
            <person name="Junaid A."/>
            <person name="Singh B."/>
            <person name="Bhatia S."/>
        </authorList>
    </citation>
    <scope>NUCLEOTIDE SEQUENCE [LARGE SCALE GENOMIC DNA]</scope>
    <source>
        <strain evidence="1">Urdbean</strain>
    </source>
</reference>
<keyword evidence="2" id="KW-1185">Reference proteome</keyword>
<evidence type="ECO:0000313" key="1">
    <source>
        <dbReference type="EMBL" id="WVZ16600.1"/>
    </source>
</evidence>
<sequence>MQNDGCFLARILVYPFIAAFDTIYAPRYLGHPLLSNEPSLKSLRNFFTISSIFSSVRLSTSLNTPLAHDSLGKLFNWPLVDDTFTILGESDKIRRGIRDSIVILVP</sequence>
<dbReference type="EMBL" id="CP144698">
    <property type="protein sequence ID" value="WVZ16600.1"/>
    <property type="molecule type" value="Genomic_DNA"/>
</dbReference>
<protein>
    <submittedName>
        <fullName evidence="1">Uncharacterized protein</fullName>
    </submittedName>
</protein>
<dbReference type="AlphaFoldDB" id="A0AAQ3NWF7"/>
<accession>A0AAQ3NWF7</accession>
<proteinExistence type="predicted"/>
<dbReference type="Proteomes" id="UP001374535">
    <property type="component" value="Chromosome 3"/>
</dbReference>